<keyword evidence="2 4" id="KW-0808">Transferase</keyword>
<dbReference type="Gene3D" id="3.40.50.150">
    <property type="entry name" value="Vaccinia Virus protein VP39"/>
    <property type="match status" value="1"/>
</dbReference>
<keyword evidence="1 4" id="KW-0489">Methyltransferase</keyword>
<evidence type="ECO:0000256" key="4">
    <source>
        <dbReference type="PROSITE-ProRule" id="PRU01024"/>
    </source>
</evidence>
<feature type="binding site" evidence="4">
    <location>
        <position position="316"/>
    </location>
    <ligand>
        <name>S-adenosyl-L-methionine</name>
        <dbReference type="ChEBI" id="CHEBI:59789"/>
    </ligand>
</feature>
<dbReference type="PANTHER" id="PTHR11061">
    <property type="entry name" value="RNA M5U METHYLTRANSFERASE"/>
    <property type="match status" value="1"/>
</dbReference>
<dbReference type="PROSITE" id="PS01231">
    <property type="entry name" value="TRMA_2"/>
    <property type="match status" value="1"/>
</dbReference>
<organism evidence="6 7">
    <name type="scientific">Nocardioides thalensis</name>
    <dbReference type="NCBI Taxonomy" id="1914755"/>
    <lineage>
        <taxon>Bacteria</taxon>
        <taxon>Bacillati</taxon>
        <taxon>Actinomycetota</taxon>
        <taxon>Actinomycetes</taxon>
        <taxon>Propionibacteriales</taxon>
        <taxon>Nocardioidaceae</taxon>
        <taxon>Nocardioides</taxon>
    </lineage>
</organism>
<evidence type="ECO:0000313" key="7">
    <source>
        <dbReference type="Proteomes" id="UP000530424"/>
    </source>
</evidence>
<name>A0A853C108_9ACTN</name>
<dbReference type="Gene3D" id="2.40.50.1070">
    <property type="match status" value="1"/>
</dbReference>
<dbReference type="SUPFAM" id="SSF53335">
    <property type="entry name" value="S-adenosyl-L-methionine-dependent methyltransferases"/>
    <property type="match status" value="1"/>
</dbReference>
<accession>A0A853C108</accession>
<dbReference type="InterPro" id="IPR010280">
    <property type="entry name" value="U5_MeTrfase_fam"/>
</dbReference>
<evidence type="ECO:0000256" key="1">
    <source>
        <dbReference type="ARBA" id="ARBA00022603"/>
    </source>
</evidence>
<feature type="active site" description="Nucleophile" evidence="4">
    <location>
        <position position="343"/>
    </location>
</feature>
<reference evidence="6 7" key="1">
    <citation type="submission" date="2020-07" db="EMBL/GenBank/DDBJ databases">
        <title>Sequencing the genomes of 1000 actinobacteria strains.</title>
        <authorList>
            <person name="Klenk H.-P."/>
        </authorList>
    </citation>
    <scope>NUCLEOTIDE SEQUENCE [LARGE SCALE GENOMIC DNA]</scope>
    <source>
        <strain evidence="6 7">DSM 103833</strain>
    </source>
</reference>
<dbReference type="AlphaFoldDB" id="A0A853C108"/>
<dbReference type="GO" id="GO:0070475">
    <property type="term" value="P:rRNA base methylation"/>
    <property type="evidence" value="ECO:0007669"/>
    <property type="project" value="TreeGrafter"/>
</dbReference>
<proteinExistence type="inferred from homology"/>
<protein>
    <submittedName>
        <fullName evidence="6">23S rRNA (Uracil747-C5)-methyltransferase</fullName>
        <ecNumber evidence="6">2.1.1.189</ecNumber>
    </submittedName>
</protein>
<dbReference type="Pfam" id="PF05958">
    <property type="entry name" value="tRNA_U5-meth_tr"/>
    <property type="match status" value="1"/>
</dbReference>
<dbReference type="GO" id="GO:0070041">
    <property type="term" value="F:rRNA (uridine-C5-)-methyltransferase activity"/>
    <property type="evidence" value="ECO:0007669"/>
    <property type="project" value="TreeGrafter"/>
</dbReference>
<dbReference type="EMBL" id="JACCFP010000001">
    <property type="protein sequence ID" value="NYJ00298.1"/>
    <property type="molecule type" value="Genomic_DNA"/>
</dbReference>
<dbReference type="InterPro" id="IPR030390">
    <property type="entry name" value="MeTrfase_TrmA_AS"/>
</dbReference>
<evidence type="ECO:0000256" key="5">
    <source>
        <dbReference type="PROSITE-ProRule" id="PRU10015"/>
    </source>
</evidence>
<evidence type="ECO:0000256" key="3">
    <source>
        <dbReference type="ARBA" id="ARBA00022691"/>
    </source>
</evidence>
<evidence type="ECO:0000256" key="2">
    <source>
        <dbReference type="ARBA" id="ARBA00022679"/>
    </source>
</evidence>
<dbReference type="InterPro" id="IPR030391">
    <property type="entry name" value="MeTrfase_TrmA_CS"/>
</dbReference>
<dbReference type="Proteomes" id="UP000530424">
    <property type="component" value="Unassembled WGS sequence"/>
</dbReference>
<dbReference type="PROSITE" id="PS01230">
    <property type="entry name" value="TRMA_1"/>
    <property type="match status" value="1"/>
</dbReference>
<dbReference type="RefSeq" id="WP_343047058.1">
    <property type="nucleotide sequence ID" value="NZ_JACCFP010000001.1"/>
</dbReference>
<dbReference type="CDD" id="cd02440">
    <property type="entry name" value="AdoMet_MTases"/>
    <property type="match status" value="1"/>
</dbReference>
<keyword evidence="7" id="KW-1185">Reference proteome</keyword>
<dbReference type="PANTHER" id="PTHR11061:SF30">
    <property type="entry name" value="TRNA (URACIL(54)-C(5))-METHYLTRANSFERASE"/>
    <property type="match status" value="1"/>
</dbReference>
<feature type="active site" evidence="5">
    <location>
        <position position="343"/>
    </location>
</feature>
<dbReference type="PROSITE" id="PS51687">
    <property type="entry name" value="SAM_MT_RNA_M5U"/>
    <property type="match status" value="1"/>
</dbReference>
<dbReference type="EC" id="2.1.1.189" evidence="6"/>
<feature type="binding site" evidence="4">
    <location>
        <position position="267"/>
    </location>
    <ligand>
        <name>S-adenosyl-L-methionine</name>
        <dbReference type="ChEBI" id="CHEBI:59789"/>
    </ligand>
</feature>
<sequence>MLLDCHHFTSGECRSCAWIETPYADQLARKGRVTRDAVTAVLDGRPEPEWLPAVASAPEGFRTKAKMVVAGTVDRPTLGILDAAGGGVDLRDCALHTPGIVAALPELAAFVTRAALAPYDVAARAGELKHVLVTESPAGALMVRWVLRSREAEARIRKHLPSLLSALPGLRVVTINVQPEHKAVIEGEREIVLTEQATLPIEVNDVTLHLGPRSFFQTNTAIAAALYRQARAWVDEIAPATAWDLYCGVGGFALHVARPGRTVTGVELSAEAIASAERGCDDAGLSAQDLRFEAGDATVYALSSAAEARPELVIVNPPRRGLGAQLAGWLEDSGVPHVLYSSCNPDTLARDLAVMRSYAPARGQVFDMFPQTAHTETLMLLSRRTQSDL</sequence>
<evidence type="ECO:0000313" key="6">
    <source>
        <dbReference type="EMBL" id="NYJ00298.1"/>
    </source>
</evidence>
<dbReference type="InterPro" id="IPR029063">
    <property type="entry name" value="SAM-dependent_MTases_sf"/>
</dbReference>
<keyword evidence="3 4" id="KW-0949">S-adenosyl-L-methionine</keyword>
<feature type="binding site" evidence="4">
    <location>
        <position position="217"/>
    </location>
    <ligand>
        <name>S-adenosyl-L-methionine</name>
        <dbReference type="ChEBI" id="CHEBI:59789"/>
    </ligand>
</feature>
<gene>
    <name evidence="6" type="ORF">HNR19_000996</name>
</gene>
<feature type="binding site" evidence="4">
    <location>
        <position position="246"/>
    </location>
    <ligand>
        <name>S-adenosyl-L-methionine</name>
        <dbReference type="ChEBI" id="CHEBI:59789"/>
    </ligand>
</feature>
<comment type="similarity">
    <text evidence="4">Belongs to the class I-like SAM-binding methyltransferase superfamily. RNA M5U methyltransferase family.</text>
</comment>
<dbReference type="NCBIfam" id="NF002909">
    <property type="entry name" value="PRK03522.2-1"/>
    <property type="match status" value="1"/>
</dbReference>
<comment type="caution">
    <text evidence="6">The sequence shown here is derived from an EMBL/GenBank/DDBJ whole genome shotgun (WGS) entry which is preliminary data.</text>
</comment>